<feature type="chain" id="PRO_5016943512" evidence="1">
    <location>
        <begin position="22"/>
        <end position="250"/>
    </location>
</feature>
<dbReference type="OrthoDB" id="5951854at2"/>
<feature type="signal peptide" evidence="1">
    <location>
        <begin position="1"/>
        <end position="21"/>
    </location>
</feature>
<reference evidence="2 3" key="1">
    <citation type="submission" date="2018-07" db="EMBL/GenBank/DDBJ databases">
        <title>Dyella monticola sp. nov. and Dyella psychrodurans sp. nov. isolated from monsoon evergreen broad-leaved forest soil of Dinghu Mountain, China.</title>
        <authorList>
            <person name="Gao Z."/>
            <person name="Qiu L."/>
        </authorList>
    </citation>
    <scope>NUCLEOTIDE SEQUENCE [LARGE SCALE GENOMIC DNA]</scope>
    <source>
        <strain evidence="2 3">4MSK11</strain>
    </source>
</reference>
<protein>
    <submittedName>
        <fullName evidence="2">DUF2884 family protein</fullName>
    </submittedName>
</protein>
<evidence type="ECO:0000313" key="3">
    <source>
        <dbReference type="Proteomes" id="UP000255334"/>
    </source>
</evidence>
<keyword evidence="1" id="KW-0732">Signal</keyword>
<accession>A0A370X4K7</accession>
<dbReference type="InterPro" id="IPR021307">
    <property type="entry name" value="DUF2884"/>
</dbReference>
<evidence type="ECO:0000313" key="2">
    <source>
        <dbReference type="EMBL" id="RDS83328.1"/>
    </source>
</evidence>
<dbReference type="Proteomes" id="UP000255334">
    <property type="component" value="Unassembled WGS sequence"/>
</dbReference>
<evidence type="ECO:0000256" key="1">
    <source>
        <dbReference type="SAM" id="SignalP"/>
    </source>
</evidence>
<proteinExistence type="predicted"/>
<name>A0A370X4K7_9GAMM</name>
<dbReference type="Pfam" id="PF11101">
    <property type="entry name" value="DUF2884"/>
    <property type="match status" value="1"/>
</dbReference>
<gene>
    <name evidence="2" type="ORF">DWU99_12345</name>
</gene>
<dbReference type="EMBL" id="QRBF01000004">
    <property type="protein sequence ID" value="RDS83328.1"/>
    <property type="molecule type" value="Genomic_DNA"/>
</dbReference>
<keyword evidence="3" id="KW-1185">Reference proteome</keyword>
<organism evidence="2 3">
    <name type="scientific">Dyella psychrodurans</name>
    <dbReference type="NCBI Taxonomy" id="1927960"/>
    <lineage>
        <taxon>Bacteria</taxon>
        <taxon>Pseudomonadati</taxon>
        <taxon>Pseudomonadota</taxon>
        <taxon>Gammaproteobacteria</taxon>
        <taxon>Lysobacterales</taxon>
        <taxon>Rhodanobacteraceae</taxon>
        <taxon>Dyella</taxon>
    </lineage>
</organism>
<sequence length="250" mass="27268">MSMKRSLAALILVLAAGTLHAQDLAKVCHATSSYDLTVQSDRMVFDRDTPAPTRVVLSPGMLQTDGRSVPLSYEDQDRLDLFQRDLRALMPRVKAIAQQGVGVTLQLVRDESGSLNLDADTQAELNRRLAAHSAELRQRIADSQSTHDWHGDAADRYANEIVSDIAPLFISALGQQAVSAAMSGDLQQAAALRDRASNLAGSFQPRLQRRLQVLRPEIQALCPDIQRLSALQAGIRASNGRQLNLVLIGQ</sequence>
<comment type="caution">
    <text evidence="2">The sequence shown here is derived from an EMBL/GenBank/DDBJ whole genome shotgun (WGS) entry which is preliminary data.</text>
</comment>
<dbReference type="AlphaFoldDB" id="A0A370X4K7"/>